<evidence type="ECO:0000313" key="2">
    <source>
        <dbReference type="EMBL" id="RLP78473.1"/>
    </source>
</evidence>
<dbReference type="EMBL" id="RCTF01000008">
    <property type="protein sequence ID" value="RLP78473.1"/>
    <property type="molecule type" value="Genomic_DNA"/>
</dbReference>
<evidence type="ECO:0000313" key="3">
    <source>
        <dbReference type="Proteomes" id="UP000269692"/>
    </source>
</evidence>
<sequence>MHTDVRDPNIKETHTLVASDMVVGTSVYDPRGEHIGSVERLILEKESGRVSYAVLSFGGFLGIGTDYYPVPWSMLTYDEGLGGFRVSISKEQVENAPKYRADEEYDWSAENGQRIHDYYGVPPYWRSVM</sequence>
<dbReference type="SUPFAM" id="SSF50346">
    <property type="entry name" value="PRC-barrel domain"/>
    <property type="match status" value="1"/>
</dbReference>
<feature type="domain" description="PRC-barrel" evidence="1">
    <location>
        <begin position="22"/>
        <end position="92"/>
    </location>
</feature>
<keyword evidence="3" id="KW-1185">Reference proteome</keyword>
<dbReference type="AlphaFoldDB" id="A0A3L7ADK6"/>
<dbReference type="Proteomes" id="UP000269692">
    <property type="component" value="Unassembled WGS sequence"/>
</dbReference>
<dbReference type="InterPro" id="IPR011033">
    <property type="entry name" value="PRC_barrel-like_sf"/>
</dbReference>
<dbReference type="RefSeq" id="WP_121623525.1">
    <property type="nucleotide sequence ID" value="NZ_JACIIW010000001.1"/>
</dbReference>
<protein>
    <submittedName>
        <fullName evidence="2">PRC-barrel domain containing protein</fullName>
    </submittedName>
</protein>
<gene>
    <name evidence="2" type="ORF">D9R14_11765</name>
</gene>
<organism evidence="2 3">
    <name type="scientific">Xanthobacter tagetidis</name>
    <dbReference type="NCBI Taxonomy" id="60216"/>
    <lineage>
        <taxon>Bacteria</taxon>
        <taxon>Pseudomonadati</taxon>
        <taxon>Pseudomonadota</taxon>
        <taxon>Alphaproteobacteria</taxon>
        <taxon>Hyphomicrobiales</taxon>
        <taxon>Xanthobacteraceae</taxon>
        <taxon>Xanthobacter</taxon>
    </lineage>
</organism>
<name>A0A3L7ADK6_9HYPH</name>
<proteinExistence type="predicted"/>
<comment type="caution">
    <text evidence="2">The sequence shown here is derived from an EMBL/GenBank/DDBJ whole genome shotgun (WGS) entry which is preliminary data.</text>
</comment>
<accession>A0A3L7ADK6</accession>
<dbReference type="PANTHER" id="PTHR36505">
    <property type="entry name" value="BLR1072 PROTEIN"/>
    <property type="match status" value="1"/>
</dbReference>
<dbReference type="PANTHER" id="PTHR36505:SF1">
    <property type="entry name" value="BLR1072 PROTEIN"/>
    <property type="match status" value="1"/>
</dbReference>
<dbReference type="InterPro" id="IPR027275">
    <property type="entry name" value="PRC-brl_dom"/>
</dbReference>
<dbReference type="Gene3D" id="2.30.30.240">
    <property type="entry name" value="PRC-barrel domain"/>
    <property type="match status" value="1"/>
</dbReference>
<reference evidence="2 3" key="1">
    <citation type="submission" date="2018-10" db="EMBL/GenBank/DDBJ databases">
        <title>Xanthobacter tagetidis genome sequencing and assembly.</title>
        <authorList>
            <person name="Maclea K.S."/>
            <person name="Goen A.E."/>
            <person name="Fatima S.A."/>
        </authorList>
    </citation>
    <scope>NUCLEOTIDE SEQUENCE [LARGE SCALE GENOMIC DNA]</scope>
    <source>
        <strain evidence="2 3">ATCC 700314</strain>
    </source>
</reference>
<evidence type="ECO:0000259" key="1">
    <source>
        <dbReference type="Pfam" id="PF05239"/>
    </source>
</evidence>
<dbReference type="Pfam" id="PF05239">
    <property type="entry name" value="PRC"/>
    <property type="match status" value="1"/>
</dbReference>
<dbReference type="OrthoDB" id="7274881at2"/>